<organism evidence="1 2">
    <name type="scientific">Podospora aff. communis PSN243</name>
    <dbReference type="NCBI Taxonomy" id="3040156"/>
    <lineage>
        <taxon>Eukaryota</taxon>
        <taxon>Fungi</taxon>
        <taxon>Dikarya</taxon>
        <taxon>Ascomycota</taxon>
        <taxon>Pezizomycotina</taxon>
        <taxon>Sordariomycetes</taxon>
        <taxon>Sordariomycetidae</taxon>
        <taxon>Sordariales</taxon>
        <taxon>Podosporaceae</taxon>
        <taxon>Podospora</taxon>
    </lineage>
</organism>
<dbReference type="InterPro" id="IPR046341">
    <property type="entry name" value="SET_dom_sf"/>
</dbReference>
<reference evidence="1" key="2">
    <citation type="submission" date="2023-05" db="EMBL/GenBank/DDBJ databases">
        <authorList>
            <consortium name="Lawrence Berkeley National Laboratory"/>
            <person name="Steindorff A."/>
            <person name="Hensen N."/>
            <person name="Bonometti L."/>
            <person name="Westerberg I."/>
            <person name="Brannstrom I.O."/>
            <person name="Guillou S."/>
            <person name="Cros-Aarteil S."/>
            <person name="Calhoun S."/>
            <person name="Haridas S."/>
            <person name="Kuo A."/>
            <person name="Mondo S."/>
            <person name="Pangilinan J."/>
            <person name="Riley R."/>
            <person name="Labutti K."/>
            <person name="Andreopoulos B."/>
            <person name="Lipzen A."/>
            <person name="Chen C."/>
            <person name="Yanf M."/>
            <person name="Daum C."/>
            <person name="Ng V."/>
            <person name="Clum A."/>
            <person name="Ohm R."/>
            <person name="Martin F."/>
            <person name="Silar P."/>
            <person name="Natvig D."/>
            <person name="Lalanne C."/>
            <person name="Gautier V."/>
            <person name="Ament-Velasquez S.L."/>
            <person name="Kruys A."/>
            <person name="Hutchinson M.I."/>
            <person name="Powell A.J."/>
            <person name="Barry K."/>
            <person name="Miller A.N."/>
            <person name="Grigoriev I.V."/>
            <person name="Debuchy R."/>
            <person name="Gladieux P."/>
            <person name="Thoren M.H."/>
            <person name="Johannesson H."/>
        </authorList>
    </citation>
    <scope>NUCLEOTIDE SEQUENCE</scope>
    <source>
        <strain evidence="1">PSN243</strain>
    </source>
</reference>
<sequence>MDLLRPVDGSKSTLLKCKSCKKSLGASGCGPECYNKMAKKFLYTRRWVVERHDTPNRGVGAFVAPAAEIEKKACVAVYLGHLVRPNPANQSSYIFDLDGGGGTEFASTASRPAAG</sequence>
<name>A0AAV9G1Z8_9PEZI</name>
<dbReference type="Gene3D" id="2.170.270.10">
    <property type="entry name" value="SET domain"/>
    <property type="match status" value="1"/>
</dbReference>
<evidence type="ECO:0000313" key="2">
    <source>
        <dbReference type="Proteomes" id="UP001321760"/>
    </source>
</evidence>
<gene>
    <name evidence="1" type="ORF">QBC34DRAFT_386664</name>
</gene>
<evidence type="ECO:0000313" key="1">
    <source>
        <dbReference type="EMBL" id="KAK4443074.1"/>
    </source>
</evidence>
<proteinExistence type="predicted"/>
<protein>
    <submittedName>
        <fullName evidence="1">Uncharacterized protein</fullName>
    </submittedName>
</protein>
<keyword evidence="2" id="KW-1185">Reference proteome</keyword>
<dbReference type="EMBL" id="MU866000">
    <property type="protein sequence ID" value="KAK4443074.1"/>
    <property type="molecule type" value="Genomic_DNA"/>
</dbReference>
<dbReference type="Proteomes" id="UP001321760">
    <property type="component" value="Unassembled WGS sequence"/>
</dbReference>
<dbReference type="AlphaFoldDB" id="A0AAV9G1Z8"/>
<reference evidence="1" key="1">
    <citation type="journal article" date="2023" name="Mol. Phylogenet. Evol.">
        <title>Genome-scale phylogeny and comparative genomics of the fungal order Sordariales.</title>
        <authorList>
            <person name="Hensen N."/>
            <person name="Bonometti L."/>
            <person name="Westerberg I."/>
            <person name="Brannstrom I.O."/>
            <person name="Guillou S."/>
            <person name="Cros-Aarteil S."/>
            <person name="Calhoun S."/>
            <person name="Haridas S."/>
            <person name="Kuo A."/>
            <person name="Mondo S."/>
            <person name="Pangilinan J."/>
            <person name="Riley R."/>
            <person name="LaButti K."/>
            <person name="Andreopoulos B."/>
            <person name="Lipzen A."/>
            <person name="Chen C."/>
            <person name="Yan M."/>
            <person name="Daum C."/>
            <person name="Ng V."/>
            <person name="Clum A."/>
            <person name="Steindorff A."/>
            <person name="Ohm R.A."/>
            <person name="Martin F."/>
            <person name="Silar P."/>
            <person name="Natvig D.O."/>
            <person name="Lalanne C."/>
            <person name="Gautier V."/>
            <person name="Ament-Velasquez S.L."/>
            <person name="Kruys A."/>
            <person name="Hutchinson M.I."/>
            <person name="Powell A.J."/>
            <person name="Barry K."/>
            <person name="Miller A.N."/>
            <person name="Grigoriev I.V."/>
            <person name="Debuchy R."/>
            <person name="Gladieux P."/>
            <person name="Hiltunen Thoren M."/>
            <person name="Johannesson H."/>
        </authorList>
    </citation>
    <scope>NUCLEOTIDE SEQUENCE</scope>
    <source>
        <strain evidence="1">PSN243</strain>
    </source>
</reference>
<accession>A0AAV9G1Z8</accession>
<comment type="caution">
    <text evidence="1">The sequence shown here is derived from an EMBL/GenBank/DDBJ whole genome shotgun (WGS) entry which is preliminary data.</text>
</comment>
<dbReference type="SUPFAM" id="SSF82199">
    <property type="entry name" value="SET domain"/>
    <property type="match status" value="1"/>
</dbReference>